<dbReference type="Proteomes" id="UP000477782">
    <property type="component" value="Unassembled WGS sequence"/>
</dbReference>
<keyword evidence="2" id="KW-0812">Transmembrane</keyword>
<name>A0A6M0QNZ3_9RHOB</name>
<feature type="region of interest" description="Disordered" evidence="1">
    <location>
        <begin position="275"/>
        <end position="303"/>
    </location>
</feature>
<dbReference type="Gene3D" id="3.10.350.10">
    <property type="entry name" value="LysM domain"/>
    <property type="match status" value="1"/>
</dbReference>
<reference evidence="4 5" key="1">
    <citation type="submission" date="2020-02" db="EMBL/GenBank/DDBJ databases">
        <authorList>
            <person name="Chen W.-M."/>
        </authorList>
    </citation>
    <scope>NUCLEOTIDE SEQUENCE [LARGE SCALE GENOMIC DNA]</scope>
    <source>
        <strain evidence="4 5">KMS-5</strain>
    </source>
</reference>
<keyword evidence="2" id="KW-1133">Transmembrane helix</keyword>
<dbReference type="PANTHER" id="PTHR34700">
    <property type="entry name" value="POTASSIUM BINDING PROTEIN KBP"/>
    <property type="match status" value="1"/>
</dbReference>
<dbReference type="PROSITE" id="PS51782">
    <property type="entry name" value="LYSM"/>
    <property type="match status" value="1"/>
</dbReference>
<accession>A0A6M0QNZ3</accession>
<dbReference type="Pfam" id="PF01476">
    <property type="entry name" value="LysM"/>
    <property type="match status" value="1"/>
</dbReference>
<dbReference type="CDD" id="cd00118">
    <property type="entry name" value="LysM"/>
    <property type="match status" value="1"/>
</dbReference>
<evidence type="ECO:0000256" key="2">
    <source>
        <dbReference type="SAM" id="Phobius"/>
    </source>
</evidence>
<dbReference type="InterPro" id="IPR018392">
    <property type="entry name" value="LysM"/>
</dbReference>
<protein>
    <submittedName>
        <fullName evidence="4">LysM peptidoglycan-binding domain-containing protein</fullName>
    </submittedName>
</protein>
<evidence type="ECO:0000313" key="4">
    <source>
        <dbReference type="EMBL" id="NEY89190.1"/>
    </source>
</evidence>
<dbReference type="InterPro" id="IPR036779">
    <property type="entry name" value="LysM_dom_sf"/>
</dbReference>
<proteinExistence type="predicted"/>
<feature type="region of interest" description="Disordered" evidence="1">
    <location>
        <begin position="43"/>
        <end position="73"/>
    </location>
</feature>
<keyword evidence="5" id="KW-1185">Reference proteome</keyword>
<keyword evidence="2" id="KW-0472">Membrane</keyword>
<dbReference type="Gene3D" id="2.60.40.10">
    <property type="entry name" value="Immunoglobulins"/>
    <property type="match status" value="1"/>
</dbReference>
<evidence type="ECO:0000259" key="3">
    <source>
        <dbReference type="PROSITE" id="PS51782"/>
    </source>
</evidence>
<feature type="transmembrane region" description="Helical" evidence="2">
    <location>
        <begin position="16"/>
        <end position="37"/>
    </location>
</feature>
<evidence type="ECO:0000256" key="1">
    <source>
        <dbReference type="SAM" id="MobiDB-lite"/>
    </source>
</evidence>
<dbReference type="EMBL" id="JAAIVJ010000001">
    <property type="protein sequence ID" value="NEY89190.1"/>
    <property type="molecule type" value="Genomic_DNA"/>
</dbReference>
<comment type="caution">
    <text evidence="4">The sequence shown here is derived from an EMBL/GenBank/DDBJ whole genome shotgun (WGS) entry which is preliminary data.</text>
</comment>
<gene>
    <name evidence="4" type="ORF">G4Z14_02690</name>
</gene>
<feature type="domain" description="LysM" evidence="3">
    <location>
        <begin position="304"/>
        <end position="353"/>
    </location>
</feature>
<evidence type="ECO:0000313" key="5">
    <source>
        <dbReference type="Proteomes" id="UP000477782"/>
    </source>
</evidence>
<dbReference type="PANTHER" id="PTHR34700:SF4">
    <property type="entry name" value="PHAGE-LIKE ELEMENT PBSX PROTEIN XKDP"/>
    <property type="match status" value="1"/>
</dbReference>
<organism evidence="4 5">
    <name type="scientific">Tabrizicola oligotrophica</name>
    <dbReference type="NCBI Taxonomy" id="2710650"/>
    <lineage>
        <taxon>Bacteria</taxon>
        <taxon>Pseudomonadati</taxon>
        <taxon>Pseudomonadota</taxon>
        <taxon>Alphaproteobacteria</taxon>
        <taxon>Rhodobacterales</taxon>
        <taxon>Paracoccaceae</taxon>
        <taxon>Tabrizicola</taxon>
    </lineage>
</organism>
<feature type="compositionally biased region" description="Low complexity" evidence="1">
    <location>
        <begin position="43"/>
        <end position="65"/>
    </location>
</feature>
<dbReference type="SMART" id="SM00257">
    <property type="entry name" value="LysM"/>
    <property type="match status" value="1"/>
</dbReference>
<dbReference type="InterPro" id="IPR052196">
    <property type="entry name" value="Bact_Kbp"/>
</dbReference>
<dbReference type="RefSeq" id="WP_164623197.1">
    <property type="nucleotide sequence ID" value="NZ_JAAIVJ010000001.1"/>
</dbReference>
<dbReference type="AlphaFoldDB" id="A0A6M0QNZ3"/>
<dbReference type="InterPro" id="IPR013783">
    <property type="entry name" value="Ig-like_fold"/>
</dbReference>
<sequence length="356" mass="35950">MARNGAENGAESRTKVWALGGAAGALVLALGVIWWLGQSDPGTAPQEAAPAEASAPVTAPAAPDTALPPEPPRFDVVRVDTAGLATVAGMAPAGAAVSIRLDGVEAATASADAAGQFATLLTLPPSDQPRLMSLIATLPDGTEIAGRETVAIGPVLAPPAALPEAVVAEEAPAALLLGEAGVTVLQQAKAADLLPLSIDSIAYGAGGEVALSGRASPGATLRLYLDDAPLIEAQAGPDGRWTADLAEVAPGLHALRADQLAADGTVAARFETPFQRDLPTAPPPEPAPAAAAPDPAPAVAPAPITTTVQPGFTLWAIARENFGEGMMYVQVFEANRDKIKDPDLIYPGQVFTVPKP</sequence>